<keyword evidence="3" id="KW-1185">Reference proteome</keyword>
<dbReference type="PANTHER" id="PTHR32166:SF63">
    <property type="entry name" value="HAT TRANSPOSON SUPERFAMILY PROTEIN"/>
    <property type="match status" value="1"/>
</dbReference>
<sequence>MSVAALCANSVDRDSSSCQQNRFTPALKVATQKKKKKSYKFPLFSPFAFSPLPAQTQSRRHQHCFIITLCCPPLHPFPCCTLPPKGLTRSIEMVAHQPSDDIKDHGTFSNRKGGRVRCNYCQKEMQGLRRLKFHLGGVKGDGTTCLKVPANVRELYQNEKFERKKHKYYDLKRDMLLLDPLKELPQKRNCSQRSYNFKGTRPESDSLIGISTANLTSFQEIMYSTTGDRRSEYKSYQEVKGSVPQAEVTELQDYVKRTKQSWSSTGCSILLDTWRNGQGQDFVIFLVDCSEGPIYLQSSNVSSFSLDSDAIQSMLNKVIEEVGAQNVVQIIACSTAGWLGTMEKQFMEKCKTGFWTVSASHCVELMLEKMALMDSVQPVLEKAASLTKFMWKQKDSFPLLDIKDPFSEGKSAAIPFMTLENIVAEEEKLITASEWKASVWASTEGKMVYKLFRLRSFWSEARMVLKASVPLVRLLALIHRADKPLMGYIYETMDRVKEAIKMEFEGKTSEYMPFWKVIDEIWDKHLHSPLHAAGYYLNPNLFYSSNFHLDTEVAFGLLCCIVRLVRDENMQDQISQQLDEYLQARGDFEEGSSIRCRDKPPLEWWSKYGTECPELQRFAIYILSQTCDGPSRYGLNKEMARKLLTSEMNCVDQQEQAQLRELTFYHYNLQLLYSKKHRGEGNSCYEDLGGE</sequence>
<dbReference type="PANTHER" id="PTHR32166">
    <property type="entry name" value="OSJNBA0013A04.12 PROTEIN"/>
    <property type="match status" value="1"/>
</dbReference>
<dbReference type="SUPFAM" id="SSF53098">
    <property type="entry name" value="Ribonuclease H-like"/>
    <property type="match status" value="1"/>
</dbReference>
<protein>
    <submittedName>
        <fullName evidence="4">Uncharacterized protein LOC116201074</fullName>
    </submittedName>
</protein>
<dbReference type="AlphaFoldDB" id="A0A6P8CVL1"/>
<evidence type="ECO:0000259" key="2">
    <source>
        <dbReference type="Pfam" id="PF05699"/>
    </source>
</evidence>
<feature type="domain" description="DUF659" evidence="1">
    <location>
        <begin position="235"/>
        <end position="385"/>
    </location>
</feature>
<dbReference type="InterPro" id="IPR007021">
    <property type="entry name" value="DUF659"/>
</dbReference>
<feature type="domain" description="HAT C-terminal dimerisation" evidence="2">
    <location>
        <begin position="578"/>
        <end position="627"/>
    </location>
</feature>
<organism evidence="3 4">
    <name type="scientific">Punica granatum</name>
    <name type="common">Pomegranate</name>
    <dbReference type="NCBI Taxonomy" id="22663"/>
    <lineage>
        <taxon>Eukaryota</taxon>
        <taxon>Viridiplantae</taxon>
        <taxon>Streptophyta</taxon>
        <taxon>Embryophyta</taxon>
        <taxon>Tracheophyta</taxon>
        <taxon>Spermatophyta</taxon>
        <taxon>Magnoliopsida</taxon>
        <taxon>eudicotyledons</taxon>
        <taxon>Gunneridae</taxon>
        <taxon>Pentapetalae</taxon>
        <taxon>rosids</taxon>
        <taxon>malvids</taxon>
        <taxon>Myrtales</taxon>
        <taxon>Lythraceae</taxon>
        <taxon>Punica</taxon>
    </lineage>
</organism>
<dbReference type="Pfam" id="PF05699">
    <property type="entry name" value="Dimer_Tnp_hAT"/>
    <property type="match status" value="1"/>
</dbReference>
<dbReference type="InterPro" id="IPR008906">
    <property type="entry name" value="HATC_C_dom"/>
</dbReference>
<dbReference type="Proteomes" id="UP000515151">
    <property type="component" value="Chromosome 3"/>
</dbReference>
<accession>A0A6P8CVL1</accession>
<dbReference type="RefSeq" id="XP_031388020.1">
    <property type="nucleotide sequence ID" value="XM_031532160.1"/>
</dbReference>
<proteinExistence type="predicted"/>
<evidence type="ECO:0000313" key="3">
    <source>
        <dbReference type="Proteomes" id="UP000515151"/>
    </source>
</evidence>
<dbReference type="GeneID" id="116201074"/>
<name>A0A6P8CVL1_PUNGR</name>
<reference evidence="3" key="1">
    <citation type="journal article" date="2020" name="Plant Biotechnol. J.">
        <title>The pomegranate (Punica granatum L.) draft genome dissects genetic divergence between soft- and hard-seeded cultivars.</title>
        <authorList>
            <person name="Luo X."/>
            <person name="Li H."/>
            <person name="Wu Z."/>
            <person name="Yao W."/>
            <person name="Zhao P."/>
            <person name="Cao D."/>
            <person name="Yu H."/>
            <person name="Li K."/>
            <person name="Poudel K."/>
            <person name="Zhao D."/>
            <person name="Zhang F."/>
            <person name="Xia X."/>
            <person name="Chen L."/>
            <person name="Wang Q."/>
            <person name="Jing D."/>
            <person name="Cao S."/>
        </authorList>
    </citation>
    <scope>NUCLEOTIDE SEQUENCE [LARGE SCALE GENOMIC DNA]</scope>
    <source>
        <strain evidence="3">cv. Tunisia</strain>
    </source>
</reference>
<dbReference type="GO" id="GO:0046983">
    <property type="term" value="F:protein dimerization activity"/>
    <property type="evidence" value="ECO:0007669"/>
    <property type="project" value="InterPro"/>
</dbReference>
<dbReference type="Pfam" id="PF04937">
    <property type="entry name" value="DUF659"/>
    <property type="match status" value="1"/>
</dbReference>
<gene>
    <name evidence="4" type="primary">LOC116201074</name>
</gene>
<dbReference type="OrthoDB" id="1741262at2759"/>
<evidence type="ECO:0000313" key="4">
    <source>
        <dbReference type="RefSeq" id="XP_031388020.1"/>
    </source>
</evidence>
<reference evidence="4" key="2">
    <citation type="submission" date="2025-08" db="UniProtKB">
        <authorList>
            <consortium name="RefSeq"/>
        </authorList>
    </citation>
    <scope>IDENTIFICATION</scope>
    <source>
        <tissue evidence="4">Leaf</tissue>
    </source>
</reference>
<evidence type="ECO:0000259" key="1">
    <source>
        <dbReference type="Pfam" id="PF04937"/>
    </source>
</evidence>
<dbReference type="InterPro" id="IPR012337">
    <property type="entry name" value="RNaseH-like_sf"/>
</dbReference>